<dbReference type="AlphaFoldDB" id="A0A8I1SVV3"/>
<dbReference type="PROSITE" id="PS00922">
    <property type="entry name" value="TRANSGLYCOSYLASE"/>
    <property type="match status" value="1"/>
</dbReference>
<dbReference type="GO" id="GO:0016020">
    <property type="term" value="C:membrane"/>
    <property type="evidence" value="ECO:0007669"/>
    <property type="project" value="InterPro"/>
</dbReference>
<gene>
    <name evidence="4" type="ORF">J0I24_10525</name>
</gene>
<dbReference type="GO" id="GO:0000270">
    <property type="term" value="P:peptidoglycan metabolic process"/>
    <property type="evidence" value="ECO:0007669"/>
    <property type="project" value="InterPro"/>
</dbReference>
<name>A0A8I1SVV3_THIA3</name>
<dbReference type="SUPFAM" id="SSF53955">
    <property type="entry name" value="Lysozyme-like"/>
    <property type="match status" value="1"/>
</dbReference>
<dbReference type="InterPro" id="IPR023346">
    <property type="entry name" value="Lysozyme-like_dom_sf"/>
</dbReference>
<feature type="compositionally biased region" description="Low complexity" evidence="2">
    <location>
        <begin position="18"/>
        <end position="37"/>
    </location>
</feature>
<evidence type="ECO:0000259" key="3">
    <source>
        <dbReference type="Pfam" id="PF01464"/>
    </source>
</evidence>
<organism evidence="4 5">
    <name type="scientific">Thiomonas arsenitoxydans (strain DSM 22701 / CIP 110005 / 3As)</name>
    <dbReference type="NCBI Taxonomy" id="426114"/>
    <lineage>
        <taxon>Bacteria</taxon>
        <taxon>Pseudomonadati</taxon>
        <taxon>Pseudomonadota</taxon>
        <taxon>Betaproteobacteria</taxon>
        <taxon>Burkholderiales</taxon>
        <taxon>Thiomonas</taxon>
    </lineage>
</organism>
<comment type="caution">
    <text evidence="4">The sequence shown here is derived from an EMBL/GenBank/DDBJ whole genome shotgun (WGS) entry which is preliminary data.</text>
</comment>
<dbReference type="InterPro" id="IPR008258">
    <property type="entry name" value="Transglycosylase_SLT_dom_1"/>
</dbReference>
<dbReference type="Proteomes" id="UP000664800">
    <property type="component" value="Unassembled WGS sequence"/>
</dbReference>
<protein>
    <submittedName>
        <fullName evidence="4">Transglycosylase SLT domain-containing protein</fullName>
    </submittedName>
</protein>
<feature type="region of interest" description="Disordered" evidence="2">
    <location>
        <begin position="18"/>
        <end position="40"/>
    </location>
</feature>
<dbReference type="Pfam" id="PF01464">
    <property type="entry name" value="SLT"/>
    <property type="match status" value="1"/>
</dbReference>
<evidence type="ECO:0000313" key="4">
    <source>
        <dbReference type="EMBL" id="MBN8744727.1"/>
    </source>
</evidence>
<reference evidence="4" key="1">
    <citation type="submission" date="2021-02" db="EMBL/GenBank/DDBJ databases">
        <title>Thiocyanate and organic carbon inputs drive convergent selection for specific autotrophic Afipia and Thiobacillus strains within complex microbiomes.</title>
        <authorList>
            <person name="Huddy R.J."/>
            <person name="Sachdeva R."/>
            <person name="Kadzinga F."/>
            <person name="Kantor R.S."/>
            <person name="Harrison S.T.L."/>
            <person name="Banfield J.F."/>
        </authorList>
    </citation>
    <scope>NUCLEOTIDE SEQUENCE</scope>
    <source>
        <strain evidence="4">SCN18_13_7_16_R3_B_64_19</strain>
    </source>
</reference>
<accession>A0A8I1SVV3</accession>
<dbReference type="CDD" id="cd16894">
    <property type="entry name" value="MltD-like"/>
    <property type="match status" value="1"/>
</dbReference>
<dbReference type="Gene3D" id="1.10.530.10">
    <property type="match status" value="1"/>
</dbReference>
<proteinExistence type="inferred from homology"/>
<evidence type="ECO:0000256" key="1">
    <source>
        <dbReference type="ARBA" id="ARBA00007734"/>
    </source>
</evidence>
<dbReference type="PANTHER" id="PTHR37423:SF2">
    <property type="entry name" value="MEMBRANE-BOUND LYTIC MUREIN TRANSGLYCOSYLASE C"/>
    <property type="match status" value="1"/>
</dbReference>
<dbReference type="EMBL" id="JAFKMR010000020">
    <property type="protein sequence ID" value="MBN8744727.1"/>
    <property type="molecule type" value="Genomic_DNA"/>
</dbReference>
<comment type="similarity">
    <text evidence="1">Belongs to the transglycosylase Slt family.</text>
</comment>
<sequence>MVAMAAGCAAVPPSEKTAALSLTSPPSSSTAAASATAEPGTPLKAEVVGSSAVTPAEQTALQDDTKDITPQYNDIWQRIRAGFAIPNMDSPLVAQAAQWYTTRPDYVARMTERARKYLYYTVQEVQKRGMPTELALLPFIESAYNPDARSVAHAVGMWQFIPSTGKHYNLKQNMFQDDRRSVLASTNAALDYLQNLYNMFGNWQLALAAYNWGEGSVQRAIAYNKAHNLPVDYQDLRMPNETRNYYPKLQAVKDIISDPSKYGITLPDIPDHPYFKAVTITRDIDVSLAAKLAGLTPDEFRSLNPSYTKPVILGATNPRILLPYDNATHFAQALQAYNGPLSTWTAYTVKATQSPMQLASDLKVSEAVLRETNDIPARQLIRAGSTVLIPKADDGSNKNVSAAVAENAVLAFAPEAPPGRRMVLRVGRYGDSVQGVAHRYHLSPLQVAQWNRTTERGIFRKGQFVTIYVTHTPRIFVAERQADERRIVAERKVVKRRVVAERKPQVKRRNIVRQPVKVAERQRKELHYSVQTRDKKLIDVAQQ</sequence>
<evidence type="ECO:0000256" key="2">
    <source>
        <dbReference type="SAM" id="MobiDB-lite"/>
    </source>
</evidence>
<evidence type="ECO:0000313" key="5">
    <source>
        <dbReference type="Proteomes" id="UP000664800"/>
    </source>
</evidence>
<feature type="domain" description="Transglycosylase SLT" evidence="3">
    <location>
        <begin position="124"/>
        <end position="227"/>
    </location>
</feature>
<dbReference type="InterPro" id="IPR000189">
    <property type="entry name" value="Transglyc_AS"/>
</dbReference>
<dbReference type="PANTHER" id="PTHR37423">
    <property type="entry name" value="SOLUBLE LYTIC MUREIN TRANSGLYCOSYLASE-RELATED"/>
    <property type="match status" value="1"/>
</dbReference>
<dbReference type="GO" id="GO:0008933">
    <property type="term" value="F:peptidoglycan lytic transglycosylase activity"/>
    <property type="evidence" value="ECO:0007669"/>
    <property type="project" value="InterPro"/>
</dbReference>